<dbReference type="Gene3D" id="1.10.1040.10">
    <property type="entry name" value="N-(1-d-carboxylethyl)-l-norvaline Dehydrogenase, domain 2"/>
    <property type="match status" value="1"/>
</dbReference>
<feature type="domain" description="6-phosphogluconate dehydrogenase NADP-binding" evidence="8">
    <location>
        <begin position="58"/>
        <end position="227"/>
    </location>
</feature>
<organism evidence="10 11">
    <name type="scientific">Massariosphaeria phaeospora</name>
    <dbReference type="NCBI Taxonomy" id="100035"/>
    <lineage>
        <taxon>Eukaryota</taxon>
        <taxon>Fungi</taxon>
        <taxon>Dikarya</taxon>
        <taxon>Ascomycota</taxon>
        <taxon>Pezizomycotina</taxon>
        <taxon>Dothideomycetes</taxon>
        <taxon>Pleosporomycetidae</taxon>
        <taxon>Pleosporales</taxon>
        <taxon>Pleosporales incertae sedis</taxon>
        <taxon>Massariosphaeria</taxon>
    </lineage>
</organism>
<comment type="catalytic activity">
    <reaction evidence="7">
        <text>3-hydroxy-2-methylpropanoate + NAD(+) = 2-methyl-3-oxopropanoate + NADH + H(+)</text>
        <dbReference type="Rhea" id="RHEA:17681"/>
        <dbReference type="ChEBI" id="CHEBI:11805"/>
        <dbReference type="ChEBI" id="CHEBI:15378"/>
        <dbReference type="ChEBI" id="CHEBI:57540"/>
        <dbReference type="ChEBI" id="CHEBI:57700"/>
        <dbReference type="ChEBI" id="CHEBI:57945"/>
        <dbReference type="EC" id="1.1.1.31"/>
    </reaction>
</comment>
<proteinExistence type="inferred from homology"/>
<dbReference type="InterPro" id="IPR013328">
    <property type="entry name" value="6PGD_dom2"/>
</dbReference>
<evidence type="ECO:0000256" key="3">
    <source>
        <dbReference type="ARBA" id="ARBA00012991"/>
    </source>
</evidence>
<evidence type="ECO:0000256" key="6">
    <source>
        <dbReference type="ARBA" id="ARBA00023027"/>
    </source>
</evidence>
<dbReference type="EC" id="1.1.1.31" evidence="3"/>
<reference evidence="10 11" key="1">
    <citation type="submission" date="2020-01" db="EMBL/GenBank/DDBJ databases">
        <authorList>
            <consortium name="DOE Joint Genome Institute"/>
            <person name="Haridas S."/>
            <person name="Albert R."/>
            <person name="Binder M."/>
            <person name="Bloem J."/>
            <person name="Labutti K."/>
            <person name="Salamov A."/>
            <person name="Andreopoulos B."/>
            <person name="Baker S.E."/>
            <person name="Barry K."/>
            <person name="Bills G."/>
            <person name="Bluhm B.H."/>
            <person name="Cannon C."/>
            <person name="Castanera R."/>
            <person name="Culley D.E."/>
            <person name="Daum C."/>
            <person name="Ezra D."/>
            <person name="Gonzalez J.B."/>
            <person name="Henrissat B."/>
            <person name="Kuo A."/>
            <person name="Liang C."/>
            <person name="Lipzen A."/>
            <person name="Lutzoni F."/>
            <person name="Magnuson J."/>
            <person name="Mondo S."/>
            <person name="Nolan M."/>
            <person name="Ohm R."/>
            <person name="Pangilinan J."/>
            <person name="Park H.-J.H."/>
            <person name="Ramirez L."/>
            <person name="Alfaro M."/>
            <person name="Sun H."/>
            <person name="Tritt A."/>
            <person name="Yoshinaga Y."/>
            <person name="Zwiers L.-H.L."/>
            <person name="Turgeon B.G."/>
            <person name="Goodwin S.B."/>
            <person name="Spatafora J.W."/>
            <person name="Crous P.W."/>
            <person name="Grigoriev I.V."/>
        </authorList>
    </citation>
    <scope>NUCLEOTIDE SEQUENCE [LARGE SCALE GENOMIC DNA]</scope>
    <source>
        <strain evidence="10 11">CBS 611.86</strain>
    </source>
</reference>
<dbReference type="InterPro" id="IPR002204">
    <property type="entry name" value="3-OH-isobutyrate_DH-rel_CS"/>
</dbReference>
<dbReference type="GO" id="GO:0005739">
    <property type="term" value="C:mitochondrion"/>
    <property type="evidence" value="ECO:0007669"/>
    <property type="project" value="TreeGrafter"/>
</dbReference>
<dbReference type="FunFam" id="3.40.50.720:FF:000630">
    <property type="entry name" value="3-hydroxyisobutyrate dehydrogenase"/>
    <property type="match status" value="1"/>
</dbReference>
<dbReference type="GO" id="GO:0051287">
    <property type="term" value="F:NAD binding"/>
    <property type="evidence" value="ECO:0007669"/>
    <property type="project" value="InterPro"/>
</dbReference>
<dbReference type="FunFam" id="1.10.1040.10:FF:000006">
    <property type="entry name" value="3-hydroxyisobutyrate dehydrogenase"/>
    <property type="match status" value="1"/>
</dbReference>
<sequence>MTHCLHLVEPHRYNLYSYKMSTVSVIASPLRRAIGLAAVYHGSQRCFSSSRYRQVTWGFIGLGQMGFPMAKNLRAKLPTEDVLFVQDVNTAATKKFLEEHSQGVCVAQNVREVAEKSDTVITVLPEPHHVAGVYDQMLGTKAFSKDGSFTKDRLFIDCSTIDPMTSASVAKVAHSSGQGKFIDAPMSGGVVGARAGTLTFMIGAAPDLVDRTTKVLSMMGKRVLHLGDQSAGLKGKLANNYLLALNNIATAEAMNMGIQWGLDPKALANMINISTGKCWPSEVNNPVPGVIEGSPASRGYEGGFGISLMRKDLGLAIKAAKDANVKLVLGEHAKALYDEAEQAENCKGRDFSVVYRHLGGKE</sequence>
<evidence type="ECO:0000259" key="9">
    <source>
        <dbReference type="Pfam" id="PF14833"/>
    </source>
</evidence>
<dbReference type="InterPro" id="IPR006115">
    <property type="entry name" value="6PGDH_NADP-bd"/>
</dbReference>
<dbReference type="AlphaFoldDB" id="A0A7C8I8K7"/>
<name>A0A7C8I8K7_9PLEO</name>
<comment type="caution">
    <text evidence="10">The sequence shown here is derived from an EMBL/GenBank/DDBJ whole genome shotgun (WGS) entry which is preliminary data.</text>
</comment>
<dbReference type="InterPro" id="IPR029154">
    <property type="entry name" value="HIBADH-like_NADP-bd"/>
</dbReference>
<comment type="similarity">
    <text evidence="2">Belongs to the HIBADH-related family. 3-hydroxyisobutyrate dehydrogenase subfamily.</text>
</comment>
<dbReference type="GO" id="GO:0050661">
    <property type="term" value="F:NADP binding"/>
    <property type="evidence" value="ECO:0007669"/>
    <property type="project" value="InterPro"/>
</dbReference>
<comment type="pathway">
    <text evidence="1">Amino-acid degradation; L-valine degradation.</text>
</comment>
<evidence type="ECO:0000259" key="8">
    <source>
        <dbReference type="Pfam" id="PF03446"/>
    </source>
</evidence>
<evidence type="ECO:0000256" key="1">
    <source>
        <dbReference type="ARBA" id="ARBA00005109"/>
    </source>
</evidence>
<protein>
    <recommendedName>
        <fullName evidence="3">3-hydroxyisobutyrate dehydrogenase</fullName>
        <ecNumber evidence="3">1.1.1.31</ecNumber>
    </recommendedName>
</protein>
<dbReference type="Pfam" id="PF03446">
    <property type="entry name" value="NAD_binding_2"/>
    <property type="match status" value="1"/>
</dbReference>
<keyword evidence="11" id="KW-1185">Reference proteome</keyword>
<dbReference type="InterPro" id="IPR008927">
    <property type="entry name" value="6-PGluconate_DH-like_C_sf"/>
</dbReference>
<dbReference type="Pfam" id="PF14833">
    <property type="entry name" value="NAD_binding_11"/>
    <property type="match status" value="1"/>
</dbReference>
<keyword evidence="4" id="KW-0101">Branched-chain amino acid catabolism</keyword>
<evidence type="ECO:0000313" key="10">
    <source>
        <dbReference type="EMBL" id="KAF2873368.1"/>
    </source>
</evidence>
<dbReference type="SUPFAM" id="SSF48179">
    <property type="entry name" value="6-phosphogluconate dehydrogenase C-terminal domain-like"/>
    <property type="match status" value="1"/>
</dbReference>
<dbReference type="PANTHER" id="PTHR22981">
    <property type="entry name" value="3-HYDROXYISOBUTYRATE DEHYDROGENASE-RELATED"/>
    <property type="match status" value="1"/>
</dbReference>
<evidence type="ECO:0000256" key="5">
    <source>
        <dbReference type="ARBA" id="ARBA00023002"/>
    </source>
</evidence>
<accession>A0A7C8I8K7</accession>
<dbReference type="PROSITE" id="PS00895">
    <property type="entry name" value="3_HYDROXYISOBUT_DH"/>
    <property type="match status" value="1"/>
</dbReference>
<evidence type="ECO:0000313" key="11">
    <source>
        <dbReference type="Proteomes" id="UP000481861"/>
    </source>
</evidence>
<gene>
    <name evidence="10" type="ORF">BDV95DRAFT_566829</name>
</gene>
<dbReference type="Proteomes" id="UP000481861">
    <property type="component" value="Unassembled WGS sequence"/>
</dbReference>
<dbReference type="OrthoDB" id="21615at2759"/>
<keyword evidence="6" id="KW-0520">NAD</keyword>
<dbReference type="GO" id="GO:0006574">
    <property type="term" value="P:L-valine catabolic process"/>
    <property type="evidence" value="ECO:0007669"/>
    <property type="project" value="TreeGrafter"/>
</dbReference>
<dbReference type="SUPFAM" id="SSF51735">
    <property type="entry name" value="NAD(P)-binding Rossmann-fold domains"/>
    <property type="match status" value="1"/>
</dbReference>
<keyword evidence="5" id="KW-0560">Oxidoreductase</keyword>
<dbReference type="PANTHER" id="PTHR22981:SF7">
    <property type="entry name" value="3-HYDROXYISOBUTYRATE DEHYDROGENASE, MITOCHONDRIAL"/>
    <property type="match status" value="1"/>
</dbReference>
<evidence type="ECO:0000256" key="4">
    <source>
        <dbReference type="ARBA" id="ARBA00022456"/>
    </source>
</evidence>
<dbReference type="EMBL" id="JAADJZ010000007">
    <property type="protein sequence ID" value="KAF2873368.1"/>
    <property type="molecule type" value="Genomic_DNA"/>
</dbReference>
<dbReference type="GO" id="GO:0008442">
    <property type="term" value="F:3-hydroxyisobutyrate dehydrogenase activity"/>
    <property type="evidence" value="ECO:0007669"/>
    <property type="project" value="UniProtKB-EC"/>
</dbReference>
<evidence type="ECO:0000256" key="2">
    <source>
        <dbReference type="ARBA" id="ARBA00006013"/>
    </source>
</evidence>
<evidence type="ECO:0000256" key="7">
    <source>
        <dbReference type="ARBA" id="ARBA00049197"/>
    </source>
</evidence>
<feature type="domain" description="3-hydroxyisobutyrate dehydrogenase-like NAD-binding" evidence="9">
    <location>
        <begin position="231"/>
        <end position="357"/>
    </location>
</feature>
<dbReference type="Gene3D" id="3.40.50.720">
    <property type="entry name" value="NAD(P)-binding Rossmann-like Domain"/>
    <property type="match status" value="1"/>
</dbReference>
<dbReference type="InterPro" id="IPR036291">
    <property type="entry name" value="NAD(P)-bd_dom_sf"/>
</dbReference>